<protein>
    <recommendedName>
        <fullName evidence="3">Phosphoribosyltransferase domain-containing protein</fullName>
    </recommendedName>
</protein>
<reference evidence="1 2" key="1">
    <citation type="submission" date="2019-04" db="EMBL/GenBank/DDBJ databases">
        <authorList>
            <person name="Seth-Smith MB H."/>
            <person name="Seth-Smith H."/>
        </authorList>
    </citation>
    <scope>NUCLEOTIDE SEQUENCE [LARGE SCALE GENOMIC DNA]</scope>
    <source>
        <strain evidence="1">USB-603019</strain>
    </source>
</reference>
<keyword evidence="2" id="KW-1185">Reference proteome</keyword>
<sequence>MSPLLPQGLRELLVPVRCAGCGAPGEEWCDNCHRHLAGPSRRLRPGVLVPCPVWSVGPYSGPVAAGIVALKEERRHRLGAPFGAALAEAAAGLVEAGELLHPAERPWLIVPAPSTVEAVRERGFHHMREVGQEMARYLQQASSNGVLGGVTGEIVVAELLRAAPHRDAVGLTAEQRRTNLAGAITCDPDMATQLALLAPLATSPAAEVVRPQVPTLPHSVFSHWEILVIDDVTTTGATLAECFFALHHVGMRPRGALTLASA</sequence>
<dbReference type="EMBL" id="LR584267">
    <property type="protein sequence ID" value="VHO01309.1"/>
    <property type="molecule type" value="Genomic_DNA"/>
</dbReference>
<dbReference type="InterPro" id="IPR029057">
    <property type="entry name" value="PRTase-like"/>
</dbReference>
<accession>A0A5E3ZY23</accession>
<evidence type="ECO:0000313" key="2">
    <source>
        <dbReference type="Proteomes" id="UP000324288"/>
    </source>
</evidence>
<dbReference type="AlphaFoldDB" id="A0A5E3ZY23"/>
<dbReference type="InterPro" id="IPR051910">
    <property type="entry name" value="ComF/GntX_DNA_util-trans"/>
</dbReference>
<dbReference type="Gene3D" id="3.40.50.2020">
    <property type="match status" value="1"/>
</dbReference>
<proteinExistence type="predicted"/>
<organism evidence="1 2">
    <name type="scientific">Lawsonella clevelandensis</name>
    <dbReference type="NCBI Taxonomy" id="1528099"/>
    <lineage>
        <taxon>Bacteria</taxon>
        <taxon>Bacillati</taxon>
        <taxon>Actinomycetota</taxon>
        <taxon>Actinomycetes</taxon>
        <taxon>Mycobacteriales</taxon>
        <taxon>Lawsonellaceae</taxon>
        <taxon>Lawsonella</taxon>
    </lineage>
</organism>
<dbReference type="PANTHER" id="PTHR47505:SF1">
    <property type="entry name" value="DNA UTILIZATION PROTEIN YHGH"/>
    <property type="match status" value="1"/>
</dbReference>
<dbReference type="Proteomes" id="UP000324288">
    <property type="component" value="Chromosome"/>
</dbReference>
<gene>
    <name evidence="1" type="ORF">LC603019_01288</name>
</gene>
<name>A0A5E3ZY23_9ACTN</name>
<evidence type="ECO:0008006" key="3">
    <source>
        <dbReference type="Google" id="ProtNLM"/>
    </source>
</evidence>
<dbReference type="PANTHER" id="PTHR47505">
    <property type="entry name" value="DNA UTILIZATION PROTEIN YHGH"/>
    <property type="match status" value="1"/>
</dbReference>
<evidence type="ECO:0000313" key="1">
    <source>
        <dbReference type="EMBL" id="VHO01309.1"/>
    </source>
</evidence>
<dbReference type="SUPFAM" id="SSF53271">
    <property type="entry name" value="PRTase-like"/>
    <property type="match status" value="1"/>
</dbReference>